<dbReference type="EMBL" id="AP023420">
    <property type="protein sequence ID" value="BCK85178.1"/>
    <property type="molecule type" value="Genomic_DNA"/>
</dbReference>
<dbReference type="Proteomes" id="UP000679848">
    <property type="component" value="Chromosome"/>
</dbReference>
<name>A0A810QA90_9FIRM</name>
<evidence type="ECO:0000313" key="1">
    <source>
        <dbReference type="EMBL" id="BCK85178.1"/>
    </source>
</evidence>
<gene>
    <name evidence="1" type="ORF">MM59RIKEN_24970</name>
</gene>
<protein>
    <submittedName>
        <fullName evidence="1">Uncharacterized protein</fullName>
    </submittedName>
</protein>
<sequence length="63" mass="7023">MRTPAPGKGFYGKYTMDCICCKSKMAKKLLGLHTKNLSKGELVPIFNKHKGGAASRPRQWVEN</sequence>
<dbReference type="AlphaFoldDB" id="A0A810QA90"/>
<dbReference type="KEGG" id="pfaa:MM59RIKEN_24970"/>
<accession>A0A810QA90</accession>
<proteinExistence type="predicted"/>
<reference evidence="1" key="1">
    <citation type="submission" date="2020-09" db="EMBL/GenBank/DDBJ databases">
        <title>New species isolated from human feces.</title>
        <authorList>
            <person name="Kitahara M."/>
            <person name="Shigeno Y."/>
            <person name="Shime M."/>
            <person name="Matsumoto Y."/>
            <person name="Nakamura S."/>
            <person name="Motooka D."/>
            <person name="Fukuoka S."/>
            <person name="Nishikawa H."/>
            <person name="Benno Y."/>
        </authorList>
    </citation>
    <scope>NUCLEOTIDE SEQUENCE</scope>
    <source>
        <strain evidence="1">MM59</strain>
    </source>
</reference>
<organism evidence="1 2">
    <name type="scientific">Pusillibacter faecalis</name>
    <dbReference type="NCBI Taxonomy" id="2714358"/>
    <lineage>
        <taxon>Bacteria</taxon>
        <taxon>Bacillati</taxon>
        <taxon>Bacillota</taxon>
        <taxon>Clostridia</taxon>
        <taxon>Eubacteriales</taxon>
        <taxon>Oscillospiraceae</taxon>
        <taxon>Pusillibacter</taxon>
    </lineage>
</organism>
<keyword evidence="2" id="KW-1185">Reference proteome</keyword>
<evidence type="ECO:0000313" key="2">
    <source>
        <dbReference type="Proteomes" id="UP000679848"/>
    </source>
</evidence>